<dbReference type="Proteomes" id="UP000257323">
    <property type="component" value="Unassembled WGS sequence"/>
</dbReference>
<dbReference type="InterPro" id="IPR007698">
    <property type="entry name" value="AlaDH/PNT_NAD(H)-bd"/>
</dbReference>
<name>A0A3E2BN37_9BACT</name>
<dbReference type="GO" id="GO:0005737">
    <property type="term" value="C:cytoplasm"/>
    <property type="evidence" value="ECO:0007669"/>
    <property type="project" value="TreeGrafter"/>
</dbReference>
<sequence length="436" mass="50128">MKINIGIRREDISRWERRVPLIPSHLRELQEKHPFQFYVQPSDIRVFPDGEYRAAGAVVQEDLCPSRVVLAIKEIPLQLFEPGKVYVFFSHTIKGQAHNMPMLRKIMELGCTLIDYEKMTDDQGRRVLFFGNYAGHAGMVDSLWAYGQRMKLLGLKTPFERIKQAVHYASLTEVREEVRAVGQEIVDRGLPAEISPFICGFFGYGHVSQGAQEVYDLLPAVEIRPSELAETVEKGYFSPHRVYKVVFKEEDMVRPKGAQPFDLQDYYQNPDKYYPVSEEYLPYLNILINGIFWTPKYPRFVTRKFLQKLYGTKDQPRLQVIGDITCDINGSIECTVRATDSEKPVYVYDPATGESRDGFEGAGPVVLAVYNLPAELPIESSTYFSQGLKKYVPDLALADYNRPFDRLELDPVLKKAIIVYKGELTPDFRYLENYLK</sequence>
<dbReference type="CDD" id="cd12189">
    <property type="entry name" value="LKR_SDH_like"/>
    <property type="match status" value="1"/>
</dbReference>
<keyword evidence="1" id="KW-0560">Oxidoreductase</keyword>
<dbReference type="EMBL" id="QUAH01000005">
    <property type="protein sequence ID" value="RFT16139.1"/>
    <property type="molecule type" value="Genomic_DNA"/>
</dbReference>
<dbReference type="AlphaFoldDB" id="A0A3E2BN37"/>
<reference evidence="4 5" key="1">
    <citation type="submission" date="2018-08" db="EMBL/GenBank/DDBJ databases">
        <title>Genome analysis of the thermophilic bacterium of the candidate phylum Aminicenantes from deep subsurface aquifer revealed its physiology and ecological role.</title>
        <authorList>
            <person name="Kadnikov V.V."/>
            <person name="Mardanov A.V."/>
            <person name="Beletsky A.V."/>
            <person name="Karnachuk O.V."/>
            <person name="Ravin N.V."/>
        </authorList>
    </citation>
    <scope>NUCLEOTIDE SEQUENCE [LARGE SCALE GENOMIC DNA]</scope>
    <source>
        <strain evidence="4">BY38</strain>
    </source>
</reference>
<dbReference type="InterPro" id="IPR051168">
    <property type="entry name" value="AASS"/>
</dbReference>
<accession>A0A3E2BN37</accession>
<dbReference type="SMART" id="SM01003">
    <property type="entry name" value="AlaDh_PNT_N"/>
    <property type="match status" value="1"/>
</dbReference>
<dbReference type="PANTHER" id="PTHR11133">
    <property type="entry name" value="SACCHAROPINE DEHYDROGENASE"/>
    <property type="match status" value="1"/>
</dbReference>
<evidence type="ECO:0000256" key="1">
    <source>
        <dbReference type="ARBA" id="ARBA00023002"/>
    </source>
</evidence>
<dbReference type="SUPFAM" id="SSF52283">
    <property type="entry name" value="Formate/glycerate dehydrogenase catalytic domain-like"/>
    <property type="match status" value="1"/>
</dbReference>
<organism evidence="4 5">
    <name type="scientific">Candidatus Saccharicenans subterraneus</name>
    <dbReference type="NCBI Taxonomy" id="2508984"/>
    <lineage>
        <taxon>Bacteria</taxon>
        <taxon>Candidatus Aminicenantota</taxon>
        <taxon>Candidatus Aminicenantia</taxon>
        <taxon>Candidatus Aminicenantales</taxon>
        <taxon>Candidatus Saccharicenantaceae</taxon>
        <taxon>Candidatus Saccharicenans</taxon>
    </lineage>
</organism>
<dbReference type="Pfam" id="PF05222">
    <property type="entry name" value="AlaDh_PNT_N"/>
    <property type="match status" value="1"/>
</dbReference>
<dbReference type="InterPro" id="IPR007886">
    <property type="entry name" value="AlaDH/PNT_N"/>
</dbReference>
<feature type="domain" description="Alanine dehydrogenase/pyridine nucleotide transhydrogenase N-terminal" evidence="3">
    <location>
        <begin position="6"/>
        <end position="134"/>
    </location>
</feature>
<evidence type="ECO:0000259" key="2">
    <source>
        <dbReference type="SMART" id="SM01002"/>
    </source>
</evidence>
<dbReference type="GO" id="GO:0019878">
    <property type="term" value="P:lysine biosynthetic process via aminoadipic acid"/>
    <property type="evidence" value="ECO:0007669"/>
    <property type="project" value="TreeGrafter"/>
</dbReference>
<evidence type="ECO:0000313" key="4">
    <source>
        <dbReference type="EMBL" id="RFT16139.1"/>
    </source>
</evidence>
<protein>
    <submittedName>
        <fullName evidence="4">Lysine-ketoglutarate reductase/saccharopine dehydrogenase bifunctional enzyme</fullName>
    </submittedName>
</protein>
<comment type="caution">
    <text evidence="4">The sequence shown here is derived from an EMBL/GenBank/DDBJ whole genome shotgun (WGS) entry which is preliminary data.</text>
</comment>
<feature type="domain" description="Alanine dehydrogenase/pyridine nucleotide transhydrogenase NAD(H)-binding" evidence="2">
    <location>
        <begin position="183"/>
        <end position="368"/>
    </location>
</feature>
<dbReference type="Gene3D" id="3.40.50.720">
    <property type="entry name" value="NAD(P)-binding Rossmann-like Domain"/>
    <property type="match status" value="2"/>
</dbReference>
<evidence type="ECO:0000259" key="3">
    <source>
        <dbReference type="SMART" id="SM01003"/>
    </source>
</evidence>
<evidence type="ECO:0000313" key="5">
    <source>
        <dbReference type="Proteomes" id="UP000257323"/>
    </source>
</evidence>
<proteinExistence type="predicted"/>
<dbReference type="SMART" id="SM01002">
    <property type="entry name" value="AlaDh_PNT_C"/>
    <property type="match status" value="1"/>
</dbReference>
<dbReference type="GO" id="GO:0004753">
    <property type="term" value="F:saccharopine dehydrogenase activity"/>
    <property type="evidence" value="ECO:0007669"/>
    <property type="project" value="TreeGrafter"/>
</dbReference>
<gene>
    <name evidence="4" type="ORF">OP8BY_2145</name>
</gene>
<dbReference type="PANTHER" id="PTHR11133:SF22">
    <property type="entry name" value="ALPHA-AMINOADIPIC SEMIALDEHYDE SYNTHASE, MITOCHONDRIAL"/>
    <property type="match status" value="1"/>
</dbReference>